<keyword evidence="3" id="KW-1185">Reference proteome</keyword>
<feature type="domain" description="BLUF" evidence="1">
    <location>
        <begin position="1"/>
        <end position="92"/>
    </location>
</feature>
<dbReference type="GO" id="GO:0009882">
    <property type="term" value="F:blue light photoreceptor activity"/>
    <property type="evidence" value="ECO:0007669"/>
    <property type="project" value="InterPro"/>
</dbReference>
<dbReference type="Pfam" id="PF04940">
    <property type="entry name" value="BLUF"/>
    <property type="match status" value="1"/>
</dbReference>
<dbReference type="STRING" id="908615.SAMN05421540_10787"/>
<accession>A0A1H4C884</accession>
<evidence type="ECO:0000313" key="2">
    <source>
        <dbReference type="EMBL" id="SEA56557.1"/>
    </source>
</evidence>
<dbReference type="AlphaFoldDB" id="A0A1H4C884"/>
<evidence type="ECO:0000259" key="1">
    <source>
        <dbReference type="PROSITE" id="PS50925"/>
    </source>
</evidence>
<dbReference type="SMART" id="SM01034">
    <property type="entry name" value="BLUF"/>
    <property type="match status" value="1"/>
</dbReference>
<dbReference type="PROSITE" id="PS50925">
    <property type="entry name" value="BLUF"/>
    <property type="match status" value="1"/>
</dbReference>
<dbReference type="InterPro" id="IPR007024">
    <property type="entry name" value="BLUF_domain"/>
</dbReference>
<proteinExistence type="predicted"/>
<dbReference type="Gene3D" id="3.30.70.100">
    <property type="match status" value="1"/>
</dbReference>
<dbReference type="SUPFAM" id="SSF54975">
    <property type="entry name" value="Acylphosphatase/BLUF domain-like"/>
    <property type="match status" value="1"/>
</dbReference>
<organism evidence="2 3">
    <name type="scientific">Psychroflexus halocasei</name>
    <dbReference type="NCBI Taxonomy" id="908615"/>
    <lineage>
        <taxon>Bacteria</taxon>
        <taxon>Pseudomonadati</taxon>
        <taxon>Bacteroidota</taxon>
        <taxon>Flavobacteriia</taxon>
        <taxon>Flavobacteriales</taxon>
        <taxon>Flavobacteriaceae</taxon>
        <taxon>Psychroflexus</taxon>
    </lineage>
</organism>
<evidence type="ECO:0000313" key="3">
    <source>
        <dbReference type="Proteomes" id="UP000198820"/>
    </source>
</evidence>
<gene>
    <name evidence="2" type="ORF">SAMN05421540_10787</name>
</gene>
<sequence length="139" mass="16475">MKFVAYMSFQTQMMTQKDVEDFLLYIREKNSRLGITGILLLIQGKFIQYIEGPSTKIDKLYKTIEKDKRHKDMMLLDTGSINEQQFKDWSMAYHEVSEKQVKDIMKDKSLDLKKIFIPKEKDNHPALEVLYNFVNTLTK</sequence>
<dbReference type="Proteomes" id="UP000198820">
    <property type="component" value="Unassembled WGS sequence"/>
</dbReference>
<protein>
    <submittedName>
        <fullName evidence="2">Sensors of blue-light using FAD</fullName>
    </submittedName>
</protein>
<name>A0A1H4C884_9FLAO</name>
<reference evidence="2 3" key="1">
    <citation type="submission" date="2016-10" db="EMBL/GenBank/DDBJ databases">
        <authorList>
            <person name="de Groot N.N."/>
        </authorList>
    </citation>
    <scope>NUCLEOTIDE SEQUENCE [LARGE SCALE GENOMIC DNA]</scope>
    <source>
        <strain evidence="2 3">DSM 23581</strain>
    </source>
</reference>
<dbReference type="EMBL" id="FNQF01000007">
    <property type="protein sequence ID" value="SEA56557.1"/>
    <property type="molecule type" value="Genomic_DNA"/>
</dbReference>
<dbReference type="GO" id="GO:0071949">
    <property type="term" value="F:FAD binding"/>
    <property type="evidence" value="ECO:0007669"/>
    <property type="project" value="InterPro"/>
</dbReference>
<dbReference type="InterPro" id="IPR036046">
    <property type="entry name" value="Acylphosphatase-like_dom_sf"/>
</dbReference>